<dbReference type="PRINTS" id="PR00947">
    <property type="entry name" value="CUTICLE"/>
</dbReference>
<dbReference type="PANTHER" id="PTHR12236:SF95">
    <property type="entry name" value="CUTICULAR PROTEIN 76BD, ISOFORM C-RELATED"/>
    <property type="match status" value="1"/>
</dbReference>
<feature type="signal peptide" evidence="4">
    <location>
        <begin position="1"/>
        <end position="20"/>
    </location>
</feature>
<dbReference type="PROSITE" id="PS00233">
    <property type="entry name" value="CHIT_BIND_RR_1"/>
    <property type="match status" value="1"/>
</dbReference>
<evidence type="ECO:0000256" key="3">
    <source>
        <dbReference type="SAM" id="MobiDB-lite"/>
    </source>
</evidence>
<evidence type="ECO:0000313" key="6">
    <source>
        <dbReference type="Proteomes" id="UP000494040"/>
    </source>
</evidence>
<dbReference type="EnsemblMetazoa" id="XM_014398197.2">
    <property type="protein sequence ID" value="XP_014253683.1"/>
    <property type="gene ID" value="LOC106668974"/>
</dbReference>
<gene>
    <name evidence="5" type="primary">106668974</name>
</gene>
<name>A0A8I6S5E9_CIMLE</name>
<sequence length="157" mass="17470">MTSKVVRLILLGLVFASVSSFPQGEEGDGRSDEANSEEDFDDVGAYGYEDNHQSQSYAGFELNETPEERIQLGHHKDNVDYHAHPKYAFQYGVEDPHTGDMKSAHEERDGDKVKGEYSVVDPDGTIRTVKYTADDVNGFNAVVHTHHGAKFSDLADY</sequence>
<keyword evidence="4" id="KW-0732">Signal</keyword>
<organism evidence="5 6">
    <name type="scientific">Cimex lectularius</name>
    <name type="common">Bed bug</name>
    <name type="synonym">Acanthia lectularia</name>
    <dbReference type="NCBI Taxonomy" id="79782"/>
    <lineage>
        <taxon>Eukaryota</taxon>
        <taxon>Metazoa</taxon>
        <taxon>Ecdysozoa</taxon>
        <taxon>Arthropoda</taxon>
        <taxon>Hexapoda</taxon>
        <taxon>Insecta</taxon>
        <taxon>Pterygota</taxon>
        <taxon>Neoptera</taxon>
        <taxon>Paraneoptera</taxon>
        <taxon>Hemiptera</taxon>
        <taxon>Heteroptera</taxon>
        <taxon>Panheteroptera</taxon>
        <taxon>Cimicomorpha</taxon>
        <taxon>Cimicidae</taxon>
        <taxon>Cimex</taxon>
    </lineage>
</organism>
<dbReference type="Proteomes" id="UP000494040">
    <property type="component" value="Unassembled WGS sequence"/>
</dbReference>
<keyword evidence="1 2" id="KW-0193">Cuticle</keyword>
<evidence type="ECO:0000256" key="1">
    <source>
        <dbReference type="ARBA" id="ARBA00022460"/>
    </source>
</evidence>
<feature type="chain" id="PRO_5035236001" description="CPR type cuticle protein" evidence="4">
    <location>
        <begin position="21"/>
        <end position="157"/>
    </location>
</feature>
<dbReference type="KEGG" id="clec:106668974"/>
<dbReference type="InterPro" id="IPR000618">
    <property type="entry name" value="Insect_cuticle"/>
</dbReference>
<dbReference type="OMA" id="HTHHGAK"/>
<dbReference type="InterPro" id="IPR051217">
    <property type="entry name" value="Insect_Cuticle_Struc_Prot"/>
</dbReference>
<keyword evidence="6" id="KW-1185">Reference proteome</keyword>
<proteinExistence type="predicted"/>
<dbReference type="PROSITE" id="PS51155">
    <property type="entry name" value="CHIT_BIND_RR_2"/>
    <property type="match status" value="1"/>
</dbReference>
<feature type="region of interest" description="Disordered" evidence="3">
    <location>
        <begin position="21"/>
        <end position="47"/>
    </location>
</feature>
<dbReference type="InterPro" id="IPR031311">
    <property type="entry name" value="CHIT_BIND_RR_consensus"/>
</dbReference>
<dbReference type="Pfam" id="PF00379">
    <property type="entry name" value="Chitin_bind_4"/>
    <property type="match status" value="1"/>
</dbReference>
<reference evidence="5" key="1">
    <citation type="submission" date="2022-01" db="UniProtKB">
        <authorList>
            <consortium name="EnsemblMetazoa"/>
        </authorList>
    </citation>
    <scope>IDENTIFICATION</scope>
</reference>
<protein>
    <recommendedName>
        <fullName evidence="7">CPR type cuticle protein</fullName>
    </recommendedName>
</protein>
<evidence type="ECO:0000256" key="4">
    <source>
        <dbReference type="SAM" id="SignalP"/>
    </source>
</evidence>
<dbReference type="GO" id="GO:0005615">
    <property type="term" value="C:extracellular space"/>
    <property type="evidence" value="ECO:0007669"/>
    <property type="project" value="TreeGrafter"/>
</dbReference>
<dbReference type="OrthoDB" id="6623810at2759"/>
<evidence type="ECO:0000256" key="2">
    <source>
        <dbReference type="PROSITE-ProRule" id="PRU00497"/>
    </source>
</evidence>
<dbReference type="PANTHER" id="PTHR12236">
    <property type="entry name" value="STRUCTURAL CONTITUENT OF CUTICLE"/>
    <property type="match status" value="1"/>
</dbReference>
<accession>A0A8I6S5E9</accession>
<dbReference type="GO" id="GO:0031012">
    <property type="term" value="C:extracellular matrix"/>
    <property type="evidence" value="ECO:0007669"/>
    <property type="project" value="TreeGrafter"/>
</dbReference>
<dbReference type="GO" id="GO:0042302">
    <property type="term" value="F:structural constituent of cuticle"/>
    <property type="evidence" value="ECO:0007669"/>
    <property type="project" value="UniProtKB-UniRule"/>
</dbReference>
<evidence type="ECO:0008006" key="7">
    <source>
        <dbReference type="Google" id="ProtNLM"/>
    </source>
</evidence>
<dbReference type="AlphaFoldDB" id="A0A8I6S5E9"/>
<evidence type="ECO:0000313" key="5">
    <source>
        <dbReference type="EnsemblMetazoa" id="XP_014253683.1"/>
    </source>
</evidence>